<organism evidence="1 2">
    <name type="scientific">candidate division LCP-89 bacterium B3_LCP</name>
    <dbReference type="NCBI Taxonomy" id="2012998"/>
    <lineage>
        <taxon>Bacteria</taxon>
        <taxon>Pseudomonadati</taxon>
        <taxon>Bacteria division LCP-89</taxon>
    </lineage>
</organism>
<gene>
    <name evidence="1" type="ORF">CEE37_03380</name>
</gene>
<evidence type="ECO:0000313" key="2">
    <source>
        <dbReference type="Proteomes" id="UP000319619"/>
    </source>
</evidence>
<proteinExistence type="predicted"/>
<reference evidence="1 2" key="1">
    <citation type="submission" date="2017-06" db="EMBL/GenBank/DDBJ databases">
        <title>Novel microbial phyla capable of carbon fixation and sulfur reduction in deep-sea sediments.</title>
        <authorList>
            <person name="Huang J."/>
            <person name="Baker B."/>
            <person name="Wang Y."/>
        </authorList>
    </citation>
    <scope>NUCLEOTIDE SEQUENCE [LARGE SCALE GENOMIC DNA]</scope>
    <source>
        <strain evidence="1">B3_LCP</strain>
    </source>
</reference>
<protein>
    <submittedName>
        <fullName evidence="1">Uncharacterized protein</fullName>
    </submittedName>
</protein>
<dbReference type="Proteomes" id="UP000319619">
    <property type="component" value="Unassembled WGS sequence"/>
</dbReference>
<name>A0A532V328_UNCL8</name>
<dbReference type="AlphaFoldDB" id="A0A532V328"/>
<accession>A0A532V328</accession>
<comment type="caution">
    <text evidence="1">The sequence shown here is derived from an EMBL/GenBank/DDBJ whole genome shotgun (WGS) entry which is preliminary data.</text>
</comment>
<evidence type="ECO:0000313" key="1">
    <source>
        <dbReference type="EMBL" id="TKJ41621.1"/>
    </source>
</evidence>
<dbReference type="EMBL" id="NJBN01000002">
    <property type="protein sequence ID" value="TKJ41621.1"/>
    <property type="molecule type" value="Genomic_DNA"/>
</dbReference>
<sequence length="427" mass="47677">MSLTISWLNNYPEINSLLYGHSAVGRTLGSSPSNTAEFTEVAENQKFNAHSFRGIPALFSSPFELKSSGDFRGVRENLLVNDVILSKSPYTTPEEKHVNSPISDEVEAFDTAARINPEDDILLKQHQELYKFLSENTDVREAFLKGDHQEVKNVLAHAAKTELGWSPEISESFLQEHPEVSLLIAANLGGIADNLSDPDIAESLVGDVRGRYEDEIFSELAAKTSVMMKNSPKLDEAFFAEHPKAALYLLENPEERKRIDGELEEQLEFIRHASKYEDQVDPVTRAKALAGDNATLDESFWQDNPGLAMMLHAQNATGNSDSLQDAALSYPDSFHTGGSPAELISRDQAQNASDELHDHQTLNFEYFHNNPDLTRLIIENPEIAEKLADDSRVQELIGTDSSAANDVLRSYVSGMPWQDKSYWHWQA</sequence>